<keyword evidence="2" id="KW-1185">Reference proteome</keyword>
<organism evidence="1 2">
    <name type="scientific">Hydrobacter penzbergensis</name>
    <dbReference type="NCBI Taxonomy" id="1235997"/>
    <lineage>
        <taxon>Bacteria</taxon>
        <taxon>Pseudomonadati</taxon>
        <taxon>Bacteroidota</taxon>
        <taxon>Chitinophagia</taxon>
        <taxon>Chitinophagales</taxon>
        <taxon>Chitinophagaceae</taxon>
        <taxon>Hydrobacter</taxon>
    </lineage>
</organism>
<sequence length="258" mass="30225">MKPASLKAFFDEKADLYNRPAFIKDDPICVPHDFSKKQDIEIAGFFASIFAWGNRTTIISKSRELMQLMDRRPHEFCLHHSDAELKKLLGFKHRTFNSTDLLYFIAFLQFHYSRYDSLEDAFLMGPDQGASSTVENNLIHFHEYFFSLEHVPLRTKKHIATPYKGSTCKRLNMFLRWMVRSDTKGVDFGLWKKIRPAQLVCPIDLHVARVAKRFHILERKQIDWQAAMELTAYLHTLDPQDPVKYDFALFGLGVIEKY</sequence>
<dbReference type="InterPro" id="IPR014127">
    <property type="entry name" value="CHP02757"/>
</dbReference>
<dbReference type="EMBL" id="FNNO01000017">
    <property type="protein sequence ID" value="SDX47478.1"/>
    <property type="molecule type" value="Genomic_DNA"/>
</dbReference>
<comment type="caution">
    <text evidence="1">The sequence shown here is derived from an EMBL/GenBank/DDBJ whole genome shotgun (WGS) entry which is preliminary data.</text>
</comment>
<evidence type="ECO:0000313" key="2">
    <source>
        <dbReference type="Proteomes" id="UP000198711"/>
    </source>
</evidence>
<gene>
    <name evidence="1" type="ORF">SAMN05444410_1177</name>
</gene>
<dbReference type="AlphaFoldDB" id="A0A8X8IHI8"/>
<reference evidence="1 2" key="1">
    <citation type="submission" date="2016-10" db="EMBL/GenBank/DDBJ databases">
        <authorList>
            <person name="Varghese N."/>
            <person name="Submissions S."/>
        </authorList>
    </citation>
    <scope>NUCLEOTIDE SEQUENCE [LARGE SCALE GENOMIC DNA]</scope>
    <source>
        <strain evidence="1 2">DSM 25353</strain>
    </source>
</reference>
<dbReference type="Proteomes" id="UP000198711">
    <property type="component" value="Unassembled WGS sequence"/>
</dbReference>
<proteinExistence type="predicted"/>
<accession>A0A8X8IHI8</accession>
<name>A0A8X8IHI8_9BACT</name>
<dbReference type="RefSeq" id="WP_092726249.1">
    <property type="nucleotide sequence ID" value="NZ_FNNO01000017.1"/>
</dbReference>
<evidence type="ECO:0000313" key="1">
    <source>
        <dbReference type="EMBL" id="SDX47478.1"/>
    </source>
</evidence>
<dbReference type="Pfam" id="PF09674">
    <property type="entry name" value="DUF2400"/>
    <property type="match status" value="1"/>
</dbReference>
<protein>
    <submittedName>
        <fullName evidence="1">TIGR02757 family protein</fullName>
    </submittedName>
</protein>
<dbReference type="NCBIfam" id="TIGR02757">
    <property type="entry name" value="TIGR02757 family protein"/>
    <property type="match status" value="1"/>
</dbReference>